<evidence type="ECO:0000313" key="1">
    <source>
        <dbReference type="EMBL" id="QXP44081.1"/>
    </source>
</evidence>
<dbReference type="Proteomes" id="UP000827160">
    <property type="component" value="Segment"/>
</dbReference>
<evidence type="ECO:0000313" key="2">
    <source>
        <dbReference type="Proteomes" id="UP000827160"/>
    </source>
</evidence>
<dbReference type="EMBL" id="MZ462995">
    <property type="protein sequence ID" value="QXP44081.1"/>
    <property type="molecule type" value="Genomic_DNA"/>
</dbReference>
<sequence>MTEYERMARTFFDGQLRVGIKMFEEADRNLEASGLTIDARAALPRTRRRQLWRAAKRGEPIPEEAPTAPIINGELRSPDEKRERLPGQRFVVTSAQNNTYLHEDFWNALQGFAKKHDARLLVSRFTYNKSGYRNNGGVEGVNGSASGDGGIWYDERIMPFTCDKQVKLADDLVFCGELDILPTAATPLSGLMNYTGPNSGIVPHAKVHAQSFATMLHSPAKIMYTTGTVTLRNYLDRKAGQVATFHHTFAALYVEVDDEGDWFVRQLIADDNGVFYDLDTAYGPGWEVPATTMGETVVTLGDIHVEKVDPLAVSGAIQMAAAVRAAHITVHDLIDFTHRNHHNVKDAHFLVEQHFGGIPSVEAGMEMGVRFLHGLSRAIPHTKLHVIRSNHDQAFERWLKDVSAFNDPANAGYWCLANATLMLNAQSRTKFEPFVWAMRHAARKQDIDLNDVHFVEEDESLVINGIEHGMHGHRGPNGARGNPKAFRQMGSKVNTAHTHSCGIIDGVWTAGTLSNLDLGYNRGPSSWSHSCIVTYPSGKRTLITQRGPKWRAE</sequence>
<proteinExistence type="predicted"/>
<keyword evidence="2" id="KW-1185">Reference proteome</keyword>
<organism evidence="1 2">
    <name type="scientific">Stappia phage SI01</name>
    <dbReference type="NCBI Taxonomy" id="2847766"/>
    <lineage>
        <taxon>Viruses</taxon>
        <taxon>Duplodnaviria</taxon>
        <taxon>Heunggongvirae</taxon>
        <taxon>Uroviricota</taxon>
        <taxon>Caudoviricetes</taxon>
        <taxon>Autographivirales</taxon>
        <taxon>Dunnvirinae</taxon>
        <taxon>Songlingvirus</taxon>
        <taxon>Songlingvirus SI01</taxon>
    </lineage>
</organism>
<accession>A0AAE7VIH0</accession>
<name>A0AAE7VIH0_9CAUD</name>
<reference evidence="1" key="1">
    <citation type="submission" date="2021-06" db="EMBL/GenBank/DDBJ databases">
        <authorList>
            <person name="Nair S."/>
        </authorList>
    </citation>
    <scope>NUCLEOTIDE SEQUENCE</scope>
</reference>
<protein>
    <submittedName>
        <fullName evidence="1">A1 protein</fullName>
    </submittedName>
</protein>